<evidence type="ECO:0000256" key="3">
    <source>
        <dbReference type="ARBA" id="ARBA00022475"/>
    </source>
</evidence>
<dbReference type="PANTHER" id="PTHR32309:SF31">
    <property type="entry name" value="CAPSULAR EXOPOLYSACCHARIDE FAMILY"/>
    <property type="match status" value="1"/>
</dbReference>
<evidence type="ECO:0000259" key="9">
    <source>
        <dbReference type="Pfam" id="PF02706"/>
    </source>
</evidence>
<keyword evidence="3" id="KW-1003">Cell membrane</keyword>
<evidence type="ECO:0000256" key="2">
    <source>
        <dbReference type="ARBA" id="ARBA00006683"/>
    </source>
</evidence>
<dbReference type="OrthoDB" id="9812433at2"/>
<proteinExistence type="inferred from homology"/>
<evidence type="ECO:0000256" key="5">
    <source>
        <dbReference type="ARBA" id="ARBA00022989"/>
    </source>
</evidence>
<feature type="domain" description="Polysaccharide chain length determinant N-terminal" evidence="9">
    <location>
        <begin position="41"/>
        <end position="120"/>
    </location>
</feature>
<dbReference type="EMBL" id="NKYE01000021">
    <property type="protein sequence ID" value="OZM70340.1"/>
    <property type="molecule type" value="Genomic_DNA"/>
</dbReference>
<sequence>MFAVAPSAPCVPRMVDNILVTIHQEPDPPGVPAVSSPSVRLADIGGQLRRRWRLIALTAVGFALIALVFSLVRPTVYSSTAVVTVNPVSANPQRTSGAKDEVNMTTERAVIQSTEVIERARSITGDGGDTQDLIDRLTVTSPADSQVLEISATGDDPDASAALANAVARAYLDMRTETAATAADRIKQNVAARIDELTAELTTAPTGPGADGLRAEIDSLRTQQSDLGLVAVEPGRIITTAAPGEAPSLGPLVFTGGGAVGGLLVGVAVALVRERVDGRVRDRSRLQNALSVPVLEAADAQSDLDFLDRVALRIGGRGGAVVTVALLGTDQNSIQTLGAALSTHLRGFDPRSRSVIWAGGNRPEDGEQYLGALLNPRTWEGKASTVLVSPRADVSVARTAMLGREAGKVIVATSPEAEVAAVTRLIGELRVVGAEVDLVVIVPSYWISPARNPSQPPSQSPMPPPAPHQQQAAPGAHPLGPGQATVDIDVNRLREQASRSGGPSGQSPPVQGYRPPGFD</sequence>
<dbReference type="InterPro" id="IPR003856">
    <property type="entry name" value="LPS_length_determ_N"/>
</dbReference>
<keyword evidence="6 8" id="KW-0472">Membrane</keyword>
<evidence type="ECO:0000313" key="10">
    <source>
        <dbReference type="EMBL" id="OZM70340.1"/>
    </source>
</evidence>
<evidence type="ECO:0000256" key="6">
    <source>
        <dbReference type="ARBA" id="ARBA00023136"/>
    </source>
</evidence>
<evidence type="ECO:0000256" key="7">
    <source>
        <dbReference type="SAM" id="MobiDB-lite"/>
    </source>
</evidence>
<keyword evidence="5 8" id="KW-1133">Transmembrane helix</keyword>
<name>A0A263CW18_9PSEU</name>
<dbReference type="Proteomes" id="UP000242444">
    <property type="component" value="Unassembled WGS sequence"/>
</dbReference>
<reference evidence="10 11" key="1">
    <citation type="submission" date="2017-07" db="EMBL/GenBank/DDBJ databases">
        <title>Amycolatopsis antarcticus sp. nov., isolated from the surface of an Antarcticus brown macroalga.</title>
        <authorList>
            <person name="Wang J."/>
            <person name="Leiva S."/>
            <person name="Huang J."/>
            <person name="Huang Y."/>
        </authorList>
    </citation>
    <scope>NUCLEOTIDE SEQUENCE [LARGE SCALE GENOMIC DNA]</scope>
    <source>
        <strain evidence="10 11">AU-G6</strain>
    </source>
</reference>
<gene>
    <name evidence="10" type="ORF">CFN78_25810</name>
</gene>
<feature type="compositionally biased region" description="Low complexity" evidence="7">
    <location>
        <begin position="498"/>
        <end position="512"/>
    </location>
</feature>
<dbReference type="PANTHER" id="PTHR32309">
    <property type="entry name" value="TYROSINE-PROTEIN KINASE"/>
    <property type="match status" value="1"/>
</dbReference>
<keyword evidence="11" id="KW-1185">Reference proteome</keyword>
<dbReference type="Pfam" id="PF02706">
    <property type="entry name" value="Wzz"/>
    <property type="match status" value="1"/>
</dbReference>
<organism evidence="10 11">
    <name type="scientific">Amycolatopsis antarctica</name>
    <dbReference type="NCBI Taxonomy" id="1854586"/>
    <lineage>
        <taxon>Bacteria</taxon>
        <taxon>Bacillati</taxon>
        <taxon>Actinomycetota</taxon>
        <taxon>Actinomycetes</taxon>
        <taxon>Pseudonocardiales</taxon>
        <taxon>Pseudonocardiaceae</taxon>
        <taxon>Amycolatopsis</taxon>
    </lineage>
</organism>
<dbReference type="GO" id="GO:0005886">
    <property type="term" value="C:plasma membrane"/>
    <property type="evidence" value="ECO:0007669"/>
    <property type="project" value="UniProtKB-SubCell"/>
</dbReference>
<evidence type="ECO:0000256" key="1">
    <source>
        <dbReference type="ARBA" id="ARBA00004651"/>
    </source>
</evidence>
<comment type="similarity">
    <text evidence="2">Belongs to the CpsC/CapA family.</text>
</comment>
<feature type="compositionally biased region" description="Pro residues" evidence="7">
    <location>
        <begin position="454"/>
        <end position="467"/>
    </location>
</feature>
<feature type="region of interest" description="Disordered" evidence="7">
    <location>
        <begin position="451"/>
        <end position="519"/>
    </location>
</feature>
<comment type="caution">
    <text evidence="10">The sequence shown here is derived from an EMBL/GenBank/DDBJ whole genome shotgun (WGS) entry which is preliminary data.</text>
</comment>
<comment type="subcellular location">
    <subcellularLocation>
        <location evidence="1">Cell membrane</location>
        <topology evidence="1">Multi-pass membrane protein</topology>
    </subcellularLocation>
</comment>
<dbReference type="InterPro" id="IPR050445">
    <property type="entry name" value="Bact_polysacc_biosynth/exp"/>
</dbReference>
<feature type="compositionally biased region" description="Low complexity" evidence="7">
    <location>
        <begin position="468"/>
        <end position="484"/>
    </location>
</feature>
<dbReference type="AlphaFoldDB" id="A0A263CW18"/>
<feature type="transmembrane region" description="Helical" evidence="8">
    <location>
        <begin position="54"/>
        <end position="72"/>
    </location>
</feature>
<evidence type="ECO:0000256" key="8">
    <source>
        <dbReference type="SAM" id="Phobius"/>
    </source>
</evidence>
<accession>A0A263CW18</accession>
<keyword evidence="4 8" id="KW-0812">Transmembrane</keyword>
<evidence type="ECO:0000256" key="4">
    <source>
        <dbReference type="ARBA" id="ARBA00022692"/>
    </source>
</evidence>
<evidence type="ECO:0000313" key="11">
    <source>
        <dbReference type="Proteomes" id="UP000242444"/>
    </source>
</evidence>
<dbReference type="InParanoid" id="A0A263CW18"/>
<protein>
    <recommendedName>
        <fullName evidence="9">Polysaccharide chain length determinant N-terminal domain-containing protein</fullName>
    </recommendedName>
</protein>